<gene>
    <name evidence="2" type="ORF">BT96DRAFT_951494</name>
</gene>
<dbReference type="Proteomes" id="UP000799118">
    <property type="component" value="Unassembled WGS sequence"/>
</dbReference>
<dbReference type="AlphaFoldDB" id="A0A6A4GCL0"/>
<protein>
    <submittedName>
        <fullName evidence="2">Uncharacterized protein</fullName>
    </submittedName>
</protein>
<organism evidence="2 3">
    <name type="scientific">Gymnopus androsaceus JB14</name>
    <dbReference type="NCBI Taxonomy" id="1447944"/>
    <lineage>
        <taxon>Eukaryota</taxon>
        <taxon>Fungi</taxon>
        <taxon>Dikarya</taxon>
        <taxon>Basidiomycota</taxon>
        <taxon>Agaricomycotina</taxon>
        <taxon>Agaricomycetes</taxon>
        <taxon>Agaricomycetidae</taxon>
        <taxon>Agaricales</taxon>
        <taxon>Marasmiineae</taxon>
        <taxon>Omphalotaceae</taxon>
        <taxon>Gymnopus</taxon>
    </lineage>
</organism>
<evidence type="ECO:0000256" key="1">
    <source>
        <dbReference type="SAM" id="MobiDB-lite"/>
    </source>
</evidence>
<feature type="non-terminal residue" evidence="2">
    <location>
        <position position="217"/>
    </location>
</feature>
<keyword evidence="3" id="KW-1185">Reference proteome</keyword>
<dbReference type="EMBL" id="ML770595">
    <property type="protein sequence ID" value="KAE9383272.1"/>
    <property type="molecule type" value="Genomic_DNA"/>
</dbReference>
<sequence length="217" mass="24157">MNTFSSLASVPPPPSSRIKKQGTKLRTFDPERSPKSYIDLEAQAASDDEFSDIDGFEDRGFIDDSPVNSPGPSSPTPTSPSSTPLLAPTRNKGLDTLLARIEDHLAQKPLPEEQEDESVLGRKGLWLREGDRSLWRVKCTLISKHKVLHEELSSTFYNPRDVGYVYLEAQFSKSGPLSLREVLRGLFDIKMSTLALVPESELKSCLHIHRRAGVMPL</sequence>
<reference evidence="2" key="1">
    <citation type="journal article" date="2019" name="Environ. Microbiol.">
        <title>Fungal ecological strategies reflected in gene transcription - a case study of two litter decomposers.</title>
        <authorList>
            <person name="Barbi F."/>
            <person name="Kohler A."/>
            <person name="Barry K."/>
            <person name="Baskaran P."/>
            <person name="Daum C."/>
            <person name="Fauchery L."/>
            <person name="Ihrmark K."/>
            <person name="Kuo A."/>
            <person name="LaButti K."/>
            <person name="Lipzen A."/>
            <person name="Morin E."/>
            <person name="Grigoriev I.V."/>
            <person name="Henrissat B."/>
            <person name="Lindahl B."/>
            <person name="Martin F."/>
        </authorList>
    </citation>
    <scope>NUCLEOTIDE SEQUENCE</scope>
    <source>
        <strain evidence="2">JB14</strain>
    </source>
</reference>
<evidence type="ECO:0000313" key="2">
    <source>
        <dbReference type="EMBL" id="KAE9383272.1"/>
    </source>
</evidence>
<feature type="region of interest" description="Disordered" evidence="1">
    <location>
        <begin position="1"/>
        <end position="89"/>
    </location>
</feature>
<name>A0A6A4GCL0_9AGAR</name>
<evidence type="ECO:0000313" key="3">
    <source>
        <dbReference type="Proteomes" id="UP000799118"/>
    </source>
</evidence>
<proteinExistence type="predicted"/>
<accession>A0A6A4GCL0</accession>
<feature type="compositionally biased region" description="Acidic residues" evidence="1">
    <location>
        <begin position="46"/>
        <end position="55"/>
    </location>
</feature>